<dbReference type="KEGG" id="tba:TERMP_02093"/>
<reference evidence="1 2" key="1">
    <citation type="journal article" date="2011" name="J. Bacteriol.">
        <title>Complete genome sequence of the hyperthermophilic, piezophilic, heterotrophic, and carboxydotrophic archaeon Thermococcus barophilus MP.</title>
        <authorList>
            <person name="Vannier P."/>
            <person name="Marteinsson V.T."/>
            <person name="Fridjonsson O.H."/>
            <person name="Oger P."/>
            <person name="Jebbar M."/>
        </authorList>
    </citation>
    <scope>NUCLEOTIDE SEQUENCE [LARGE SCALE GENOMIC DNA]</scope>
    <source>
        <strain evidence="2">DSM 11836 / MP</strain>
    </source>
</reference>
<proteinExistence type="predicted"/>
<evidence type="ECO:0000313" key="1">
    <source>
        <dbReference type="EMBL" id="ADT85067.1"/>
    </source>
</evidence>
<evidence type="ECO:0000313" key="2">
    <source>
        <dbReference type="Proteomes" id="UP000007478"/>
    </source>
</evidence>
<dbReference type="HOGENOM" id="CLU_2930390_0_0_2"/>
<dbReference type="PATRIC" id="fig|391623.17.peg.2090"/>
<organism evidence="1 2">
    <name type="scientific">Thermococcus barophilus (strain DSM 11836 / MP)</name>
    <dbReference type="NCBI Taxonomy" id="391623"/>
    <lineage>
        <taxon>Archaea</taxon>
        <taxon>Methanobacteriati</taxon>
        <taxon>Methanobacteriota</taxon>
        <taxon>Thermococci</taxon>
        <taxon>Thermococcales</taxon>
        <taxon>Thermococcaceae</taxon>
        <taxon>Thermococcus</taxon>
    </lineage>
</organism>
<dbReference type="Proteomes" id="UP000007478">
    <property type="component" value="Chromosome"/>
</dbReference>
<gene>
    <name evidence="1" type="ordered locus">TERMP_02093</name>
</gene>
<accession>F0LLW8</accession>
<dbReference type="EMBL" id="CP002372">
    <property type="protein sequence ID" value="ADT85067.1"/>
    <property type="molecule type" value="Genomic_DNA"/>
</dbReference>
<keyword evidence="2" id="KW-1185">Reference proteome</keyword>
<dbReference type="AlphaFoldDB" id="F0LLW8"/>
<sequence length="60" mass="7092">MLTYYLGIWLYILFVKTKISPEKRNWGKIELYLKGLSYGKLGMLGISSMTVWKIVQKFWG</sequence>
<protein>
    <submittedName>
        <fullName evidence="1">Uncharacterized protein</fullName>
    </submittedName>
</protein>
<name>F0LLW8_THEBM</name>